<accession>K0QZM1</accession>
<reference evidence="1 2" key="1">
    <citation type="journal article" date="2012" name="Genome Biol.">
        <title>Genome and low-iron response of an oceanic diatom adapted to chronic iron limitation.</title>
        <authorList>
            <person name="Lommer M."/>
            <person name="Specht M."/>
            <person name="Roy A.S."/>
            <person name="Kraemer L."/>
            <person name="Andreson R."/>
            <person name="Gutowska M.A."/>
            <person name="Wolf J."/>
            <person name="Bergner S.V."/>
            <person name="Schilhabel M.B."/>
            <person name="Klostermeier U.C."/>
            <person name="Beiko R.G."/>
            <person name="Rosenstiel P."/>
            <person name="Hippler M."/>
            <person name="Laroche J."/>
        </authorList>
    </citation>
    <scope>NUCLEOTIDE SEQUENCE [LARGE SCALE GENOMIC DNA]</scope>
    <source>
        <strain evidence="1 2">CCMP1005</strain>
    </source>
</reference>
<dbReference type="EMBL" id="AGNL01050717">
    <property type="protein sequence ID" value="EJK43729.1"/>
    <property type="molecule type" value="Genomic_DNA"/>
</dbReference>
<evidence type="ECO:0000313" key="2">
    <source>
        <dbReference type="Proteomes" id="UP000266841"/>
    </source>
</evidence>
<dbReference type="AlphaFoldDB" id="K0QZM1"/>
<name>K0QZM1_THAOC</name>
<protein>
    <submittedName>
        <fullName evidence="1">Uncharacterized protein</fullName>
    </submittedName>
</protein>
<comment type="caution">
    <text evidence="1">The sequence shown here is derived from an EMBL/GenBank/DDBJ whole genome shotgun (WGS) entry which is preliminary data.</text>
</comment>
<proteinExistence type="predicted"/>
<keyword evidence="2" id="KW-1185">Reference proteome</keyword>
<gene>
    <name evidence="1" type="ORF">THAOC_37796</name>
</gene>
<organism evidence="1 2">
    <name type="scientific">Thalassiosira oceanica</name>
    <name type="common">Marine diatom</name>
    <dbReference type="NCBI Taxonomy" id="159749"/>
    <lineage>
        <taxon>Eukaryota</taxon>
        <taxon>Sar</taxon>
        <taxon>Stramenopiles</taxon>
        <taxon>Ochrophyta</taxon>
        <taxon>Bacillariophyta</taxon>
        <taxon>Coscinodiscophyceae</taxon>
        <taxon>Thalassiosirophycidae</taxon>
        <taxon>Thalassiosirales</taxon>
        <taxon>Thalassiosiraceae</taxon>
        <taxon>Thalassiosira</taxon>
    </lineage>
</organism>
<dbReference type="Proteomes" id="UP000266841">
    <property type="component" value="Unassembled WGS sequence"/>
</dbReference>
<sequence>MEYSAVDSLVESGNRLRVIRRACSLLGYIHLYPSLRHRHATGYEANVAQSTAHDNAGYLSAQFGVATLLDPVQVDLVS</sequence>
<evidence type="ECO:0000313" key="1">
    <source>
        <dbReference type="EMBL" id="EJK43729.1"/>
    </source>
</evidence>